<evidence type="ECO:0000313" key="9">
    <source>
        <dbReference type="Proteomes" id="UP000663866"/>
    </source>
</evidence>
<dbReference type="EMBL" id="CAJOBI010000475">
    <property type="protein sequence ID" value="CAF3825681.1"/>
    <property type="molecule type" value="Genomic_DNA"/>
</dbReference>
<accession>A0A815B7E2</accession>
<evidence type="ECO:0000313" key="2">
    <source>
        <dbReference type="EMBL" id="CAF1318740.1"/>
    </source>
</evidence>
<dbReference type="AlphaFoldDB" id="A0A815B7E2"/>
<evidence type="ECO:0000313" key="8">
    <source>
        <dbReference type="Proteomes" id="UP000663855"/>
    </source>
</evidence>
<dbReference type="EMBL" id="CAJNRE010014159">
    <property type="protein sequence ID" value="CAF2125459.1"/>
    <property type="molecule type" value="Genomic_DNA"/>
</dbReference>
<dbReference type="Proteomes" id="UP000663855">
    <property type="component" value="Unassembled WGS sequence"/>
</dbReference>
<evidence type="ECO:0000313" key="7">
    <source>
        <dbReference type="EMBL" id="CAF4057020.1"/>
    </source>
</evidence>
<dbReference type="EMBL" id="CAJOBG010003320">
    <property type="protein sequence ID" value="CAF4057020.1"/>
    <property type="molecule type" value="Genomic_DNA"/>
</dbReference>
<dbReference type="OrthoDB" id="10001108at2759"/>
<dbReference type="Proteomes" id="UP000663834">
    <property type="component" value="Unassembled WGS sequence"/>
</dbReference>
<organism evidence="1 8">
    <name type="scientific">Rotaria magnacalcarata</name>
    <dbReference type="NCBI Taxonomy" id="392030"/>
    <lineage>
        <taxon>Eukaryota</taxon>
        <taxon>Metazoa</taxon>
        <taxon>Spiralia</taxon>
        <taxon>Gnathifera</taxon>
        <taxon>Rotifera</taxon>
        <taxon>Eurotatoria</taxon>
        <taxon>Bdelloidea</taxon>
        <taxon>Philodinida</taxon>
        <taxon>Philodinidae</taxon>
        <taxon>Rotaria</taxon>
    </lineage>
</organism>
<evidence type="ECO:0000313" key="6">
    <source>
        <dbReference type="EMBL" id="CAF3825681.1"/>
    </source>
</evidence>
<comment type="caution">
    <text evidence="1">The sequence shown here is derived from an EMBL/GenBank/DDBJ whole genome shotgun (WGS) entry which is preliminary data.</text>
</comment>
<dbReference type="Proteomes" id="UP000663824">
    <property type="component" value="Unassembled WGS sequence"/>
</dbReference>
<evidence type="ECO:0000313" key="1">
    <source>
        <dbReference type="EMBL" id="CAF1266358.1"/>
    </source>
</evidence>
<protein>
    <submittedName>
        <fullName evidence="1">Uncharacterized protein</fullName>
    </submittedName>
</protein>
<evidence type="ECO:0000313" key="4">
    <source>
        <dbReference type="EMBL" id="CAF3795829.1"/>
    </source>
</evidence>
<dbReference type="Proteomes" id="UP000681720">
    <property type="component" value="Unassembled WGS sequence"/>
</dbReference>
<proteinExistence type="predicted"/>
<dbReference type="EMBL" id="CAJNOW010001479">
    <property type="protein sequence ID" value="CAF1318740.1"/>
    <property type="molecule type" value="Genomic_DNA"/>
</dbReference>
<dbReference type="Proteomes" id="UP000681967">
    <property type="component" value="Unassembled WGS sequence"/>
</dbReference>
<evidence type="ECO:0000313" key="3">
    <source>
        <dbReference type="EMBL" id="CAF2125459.1"/>
    </source>
</evidence>
<dbReference type="Proteomes" id="UP000676336">
    <property type="component" value="Unassembled WGS sequence"/>
</dbReference>
<gene>
    <name evidence="4" type="ORF">BYL167_LOCUS2713</name>
    <name evidence="1" type="ORF">CJN711_LOCUS15250</name>
    <name evidence="5" type="ORF">GIL414_LOCUS2448</name>
    <name evidence="2" type="ORF">KQP761_LOCUS5632</name>
    <name evidence="3" type="ORF">MBJ925_LOCUS26682</name>
    <name evidence="7" type="ORF">OVN521_LOCUS18361</name>
    <name evidence="6" type="ORF">SMN809_LOCUS2557</name>
</gene>
<dbReference type="EMBL" id="CAJOBH010000483">
    <property type="protein sequence ID" value="CAF3795829.1"/>
    <property type="molecule type" value="Genomic_DNA"/>
</dbReference>
<dbReference type="EMBL" id="CAJNOV010006997">
    <property type="protein sequence ID" value="CAF1266358.1"/>
    <property type="molecule type" value="Genomic_DNA"/>
</dbReference>
<evidence type="ECO:0000313" key="5">
    <source>
        <dbReference type="EMBL" id="CAF3824960.1"/>
    </source>
</evidence>
<sequence length="153" mass="17473">MKREHKESGQLIDQLRLRMSNDSFQTVWAENISIGNSSIQDWASRFPVILSCYEARDIFDTDETDLFYQAIPDRSFVLSKEDCKGEKKSMERLTILLTNLTILNTCRVAGFGKPTSNSYSMDANDAITEPELQLINNDDPLQQLDTFISSYSD</sequence>
<dbReference type="Proteomes" id="UP000663866">
    <property type="component" value="Unassembled WGS sequence"/>
</dbReference>
<reference evidence="1" key="1">
    <citation type="submission" date="2021-02" db="EMBL/GenBank/DDBJ databases">
        <authorList>
            <person name="Nowell W R."/>
        </authorList>
    </citation>
    <scope>NUCLEOTIDE SEQUENCE</scope>
</reference>
<dbReference type="EMBL" id="CAJOBJ010000473">
    <property type="protein sequence ID" value="CAF3824960.1"/>
    <property type="molecule type" value="Genomic_DNA"/>
</dbReference>
<name>A0A815B7E2_9BILA</name>
<keyword evidence="9" id="KW-1185">Reference proteome</keyword>